<evidence type="ECO:0000313" key="8">
    <source>
        <dbReference type="Proteomes" id="UP000694845"/>
    </source>
</evidence>
<dbReference type="SUPFAM" id="SSF51283">
    <property type="entry name" value="dUTPase-like"/>
    <property type="match status" value="1"/>
</dbReference>
<comment type="catalytic activity">
    <reaction evidence="5">
        <text>dUTP + H2O = dUMP + diphosphate + H(+)</text>
        <dbReference type="Rhea" id="RHEA:10248"/>
        <dbReference type="ChEBI" id="CHEBI:15377"/>
        <dbReference type="ChEBI" id="CHEBI:15378"/>
        <dbReference type="ChEBI" id="CHEBI:33019"/>
        <dbReference type="ChEBI" id="CHEBI:61555"/>
        <dbReference type="ChEBI" id="CHEBI:246422"/>
        <dbReference type="EC" id="3.6.1.23"/>
    </reaction>
</comment>
<organism evidence="8 9">
    <name type="scientific">Acanthaster planci</name>
    <name type="common">Crown-of-thorns starfish</name>
    <dbReference type="NCBI Taxonomy" id="133434"/>
    <lineage>
        <taxon>Eukaryota</taxon>
        <taxon>Metazoa</taxon>
        <taxon>Echinodermata</taxon>
        <taxon>Eleutherozoa</taxon>
        <taxon>Asterozoa</taxon>
        <taxon>Asteroidea</taxon>
        <taxon>Valvatacea</taxon>
        <taxon>Valvatida</taxon>
        <taxon>Acanthasteridae</taxon>
        <taxon>Acanthaster</taxon>
    </lineage>
</organism>
<dbReference type="NCBIfam" id="TIGR00576">
    <property type="entry name" value="dut"/>
    <property type="match status" value="1"/>
</dbReference>
<comment type="function">
    <text evidence="5">Involved in nucleotide metabolism via production of dUMP, the immediate precursor of thymidine nucleotides, and decreases the intracellular concentration of dUTP so that uracil cannot be incorporated into DNA.</text>
</comment>
<dbReference type="PANTHER" id="PTHR11241">
    <property type="entry name" value="DEOXYURIDINE 5'-TRIPHOSPHATE NUCLEOTIDOHYDROLASE"/>
    <property type="match status" value="1"/>
</dbReference>
<dbReference type="PANTHER" id="PTHR11241:SF0">
    <property type="entry name" value="DEOXYURIDINE 5'-TRIPHOSPHATE NUCLEOTIDOHYDROLASE"/>
    <property type="match status" value="1"/>
</dbReference>
<reference evidence="9" key="1">
    <citation type="submission" date="2025-08" db="UniProtKB">
        <authorList>
            <consortium name="RefSeq"/>
        </authorList>
    </citation>
    <scope>IDENTIFICATION</scope>
</reference>
<name>A0A8B7XP68_ACAPL</name>
<dbReference type="UniPathway" id="UPA00610">
    <property type="reaction ID" value="UER00666"/>
</dbReference>
<evidence type="ECO:0000259" key="7">
    <source>
        <dbReference type="Pfam" id="PF00692"/>
    </source>
</evidence>
<comment type="similarity">
    <text evidence="2 5">Belongs to the dUTPase family.</text>
</comment>
<keyword evidence="3 5" id="KW-0378">Hydrolase</keyword>
<evidence type="ECO:0000256" key="3">
    <source>
        <dbReference type="ARBA" id="ARBA00022801"/>
    </source>
</evidence>
<dbReference type="OMA" id="NCKMIAM"/>
<dbReference type="GO" id="GO:0006226">
    <property type="term" value="P:dUMP biosynthetic process"/>
    <property type="evidence" value="ECO:0007669"/>
    <property type="project" value="UniProtKB-UniRule"/>
</dbReference>
<dbReference type="InterPro" id="IPR008181">
    <property type="entry name" value="dUTPase"/>
</dbReference>
<dbReference type="InterPro" id="IPR033704">
    <property type="entry name" value="dUTPase_trimeric"/>
</dbReference>
<accession>A0A8B7XP68</accession>
<protein>
    <recommendedName>
        <fullName evidence="5">Deoxyuridine 5'-triphosphate nucleotidohydrolase</fullName>
        <shortName evidence="5">dUTPase</shortName>
        <ecNumber evidence="5">3.6.1.23</ecNumber>
    </recommendedName>
    <alternativeName>
        <fullName evidence="5">dUTP pyrophosphatase</fullName>
    </alternativeName>
</protein>
<keyword evidence="5" id="KW-0479">Metal-binding</keyword>
<dbReference type="NCBIfam" id="NF001862">
    <property type="entry name" value="PRK00601.1"/>
    <property type="match status" value="1"/>
</dbReference>
<dbReference type="CDD" id="cd07557">
    <property type="entry name" value="trimeric_dUTPase"/>
    <property type="match status" value="1"/>
</dbReference>
<dbReference type="GO" id="GO:0004170">
    <property type="term" value="F:dUTP diphosphatase activity"/>
    <property type="evidence" value="ECO:0007669"/>
    <property type="project" value="UniProtKB-UniRule"/>
</dbReference>
<keyword evidence="4 5" id="KW-0546">Nucleotide metabolism</keyword>
<dbReference type="GO" id="GO:0046081">
    <property type="term" value="P:dUTP catabolic process"/>
    <property type="evidence" value="ECO:0007669"/>
    <property type="project" value="UniProtKB-UniRule"/>
</dbReference>
<dbReference type="InterPro" id="IPR029054">
    <property type="entry name" value="dUTPase-like"/>
</dbReference>
<comment type="cofactor">
    <cofactor evidence="5">
        <name>Mg(2+)</name>
        <dbReference type="ChEBI" id="CHEBI:18420"/>
    </cofactor>
</comment>
<dbReference type="Pfam" id="PF00692">
    <property type="entry name" value="dUTPase"/>
    <property type="match status" value="1"/>
</dbReference>
<dbReference type="OrthoDB" id="419889at2759"/>
<evidence type="ECO:0000313" key="9">
    <source>
        <dbReference type="RefSeq" id="XP_022081957.1"/>
    </source>
</evidence>
<sequence>MIVNALSKYKRYYTFLSLRNLSHFQLLPDRQDLSSDSCSCSSAHRKMIGMRRGLWGVSRQNTIFSRETSFPYGGLIHNTYSATVSSTSEFTDQMPASAEETDYSPSPKRARIDEDMPNNTAVVPPVLRYAKLSENATPPKKGTEFAAGYDLYRWVLECSGAYAEDVTIPSHGTKTVMTDIKIELPEGCYGRVAPRSGLARNNQIDVGAGVIDRDYRGNVGVVMFNLSKTDFKVEKGMRIAQLICERIFYPEIEEVEEEELTKTERGSSGYGSTGTK</sequence>
<evidence type="ECO:0000256" key="4">
    <source>
        <dbReference type="ARBA" id="ARBA00023080"/>
    </source>
</evidence>
<dbReference type="Proteomes" id="UP000694845">
    <property type="component" value="Unplaced"/>
</dbReference>
<feature type="region of interest" description="Disordered" evidence="6">
    <location>
        <begin position="91"/>
        <end position="116"/>
    </location>
</feature>
<keyword evidence="8" id="KW-1185">Reference proteome</keyword>
<evidence type="ECO:0000256" key="5">
    <source>
        <dbReference type="RuleBase" id="RU367024"/>
    </source>
</evidence>
<evidence type="ECO:0000256" key="1">
    <source>
        <dbReference type="ARBA" id="ARBA00005142"/>
    </source>
</evidence>
<dbReference type="GO" id="GO:0000287">
    <property type="term" value="F:magnesium ion binding"/>
    <property type="evidence" value="ECO:0007669"/>
    <property type="project" value="UniProtKB-UniRule"/>
</dbReference>
<dbReference type="RefSeq" id="XP_022081957.1">
    <property type="nucleotide sequence ID" value="XM_022226265.1"/>
</dbReference>
<dbReference type="InterPro" id="IPR036157">
    <property type="entry name" value="dUTPase-like_sf"/>
</dbReference>
<dbReference type="AlphaFoldDB" id="A0A8B7XP68"/>
<proteinExistence type="inferred from homology"/>
<evidence type="ECO:0000256" key="6">
    <source>
        <dbReference type="SAM" id="MobiDB-lite"/>
    </source>
</evidence>
<dbReference type="GeneID" id="110974540"/>
<dbReference type="Gene3D" id="2.70.40.10">
    <property type="match status" value="1"/>
</dbReference>
<gene>
    <name evidence="9" type="primary">LOC110974540</name>
</gene>
<dbReference type="EC" id="3.6.1.23" evidence="5"/>
<dbReference type="KEGG" id="aplc:110974540"/>
<evidence type="ECO:0000256" key="2">
    <source>
        <dbReference type="ARBA" id="ARBA00006581"/>
    </source>
</evidence>
<comment type="pathway">
    <text evidence="1 5">Pyrimidine metabolism; dUMP biosynthesis; dUMP from dCTP (dUTP route): step 2/2.</text>
</comment>
<keyword evidence="5" id="KW-0460">Magnesium</keyword>
<feature type="domain" description="dUTPase-like" evidence="7">
    <location>
        <begin position="135"/>
        <end position="274"/>
    </location>
</feature>